<accession>A0A1D7QFT1</accession>
<dbReference type="EMBL" id="CP017141">
    <property type="protein sequence ID" value="AOM77507.1"/>
    <property type="molecule type" value="Genomic_DNA"/>
</dbReference>
<dbReference type="SUPFAM" id="SSF109854">
    <property type="entry name" value="DinB/YfiT-like putative metalloenzymes"/>
    <property type="match status" value="1"/>
</dbReference>
<evidence type="ECO:0000313" key="2">
    <source>
        <dbReference type="Proteomes" id="UP000094313"/>
    </source>
</evidence>
<dbReference type="KEGG" id="psty:BFS30_10210"/>
<evidence type="ECO:0000313" key="1">
    <source>
        <dbReference type="EMBL" id="AOM77507.1"/>
    </source>
</evidence>
<sequence length="172" mass="19815">MEELKTDKKAFIEGFILLYDLHTALFANVIKDVSEKDAHKRLDTKANHIAWLAGSLVQERFDLANALNIDQQQKAATLFEGHKGIQDGLTYPALESFKEDWDRISPLLRTALLAVSQEKLDSSIEMPDGEMTFFDWVFFIVHRESYCIGQIGLWRRLLGYEAMKYPMEGEKK</sequence>
<dbReference type="Proteomes" id="UP000094313">
    <property type="component" value="Chromosome"/>
</dbReference>
<reference evidence="1 2" key="1">
    <citation type="submission" date="2016-08" db="EMBL/GenBank/DDBJ databases">
        <authorList>
            <person name="Seilhamer J.J."/>
        </authorList>
    </citation>
    <scope>NUCLEOTIDE SEQUENCE [LARGE SCALE GENOMIC DNA]</scope>
    <source>
        <strain evidence="1 2">DX4</strain>
    </source>
</reference>
<name>A0A1D7QFT1_9SPHI</name>
<dbReference type="Gene3D" id="1.20.120.450">
    <property type="entry name" value="dinb family like domain"/>
    <property type="match status" value="1"/>
</dbReference>
<gene>
    <name evidence="1" type="ORF">BFS30_10210</name>
</gene>
<protein>
    <recommendedName>
        <fullName evidence="3">DinB superfamily protein</fullName>
    </recommendedName>
</protein>
<evidence type="ECO:0008006" key="3">
    <source>
        <dbReference type="Google" id="ProtNLM"/>
    </source>
</evidence>
<dbReference type="OrthoDB" id="979560at2"/>
<dbReference type="AlphaFoldDB" id="A0A1D7QFT1"/>
<dbReference type="RefSeq" id="WP_069379197.1">
    <property type="nucleotide sequence ID" value="NZ_CP017141.1"/>
</dbReference>
<proteinExistence type="predicted"/>
<organism evidence="1 2">
    <name type="scientific">Pedobacter steynii</name>
    <dbReference type="NCBI Taxonomy" id="430522"/>
    <lineage>
        <taxon>Bacteria</taxon>
        <taxon>Pseudomonadati</taxon>
        <taxon>Bacteroidota</taxon>
        <taxon>Sphingobacteriia</taxon>
        <taxon>Sphingobacteriales</taxon>
        <taxon>Sphingobacteriaceae</taxon>
        <taxon>Pedobacter</taxon>
    </lineage>
</organism>
<keyword evidence="2" id="KW-1185">Reference proteome</keyword>
<dbReference type="InterPro" id="IPR034660">
    <property type="entry name" value="DinB/YfiT-like"/>
</dbReference>